<dbReference type="EMBL" id="MSFN02000001">
    <property type="protein sequence ID" value="PTU25223.1"/>
    <property type="molecule type" value="Genomic_DNA"/>
</dbReference>
<dbReference type="VEuPathDB" id="FungiDB:P175DRAFT_067321"/>
<keyword evidence="1" id="KW-0812">Transmembrane</keyword>
<sequence>MIGCSCIVMPHYLVMVGPTCDTIRYRFQYQNDIQKVYWYFNWFPVISICFGTVLHTYRISFICSSVPVGTEYYWKRL</sequence>
<keyword evidence="1" id="KW-1133">Transmembrane helix</keyword>
<feature type="transmembrane region" description="Helical" evidence="1">
    <location>
        <begin position="36"/>
        <end position="57"/>
    </location>
</feature>
<gene>
    <name evidence="2" type="ORF">P175DRAFT_067321</name>
</gene>
<evidence type="ECO:0000313" key="2">
    <source>
        <dbReference type="EMBL" id="PTU25223.1"/>
    </source>
</evidence>
<organism evidence="2 3">
    <name type="scientific">Aspergillus ochraceoroseus IBT 24754</name>
    <dbReference type="NCBI Taxonomy" id="1392256"/>
    <lineage>
        <taxon>Eukaryota</taxon>
        <taxon>Fungi</taxon>
        <taxon>Dikarya</taxon>
        <taxon>Ascomycota</taxon>
        <taxon>Pezizomycotina</taxon>
        <taxon>Eurotiomycetes</taxon>
        <taxon>Eurotiomycetidae</taxon>
        <taxon>Eurotiales</taxon>
        <taxon>Aspergillaceae</taxon>
        <taxon>Aspergillus</taxon>
        <taxon>Aspergillus subgen. Nidulantes</taxon>
    </lineage>
</organism>
<reference evidence="2 3" key="1">
    <citation type="journal article" date="2018" name="Proc. Natl. Acad. Sci. U.S.A.">
        <title>Linking secondary metabolites to gene clusters through genome sequencing of six diverse Aspergillus species.</title>
        <authorList>
            <person name="Kaerboelling I."/>
            <person name="Vesth T.C."/>
            <person name="Frisvad J.C."/>
            <person name="Nybo J.L."/>
            <person name="Theobald S."/>
            <person name="Kuo A."/>
            <person name="Bowyer P."/>
            <person name="Matsuda Y."/>
            <person name="Mondo S."/>
            <person name="Lyhne E.K."/>
            <person name="Kogle M.E."/>
            <person name="Clum A."/>
            <person name="Lipzen A."/>
            <person name="Salamov A."/>
            <person name="Ngan C.Y."/>
            <person name="Daum C."/>
            <person name="Chiniquy J."/>
            <person name="Barry K."/>
            <person name="LaButti K."/>
            <person name="Haridas S."/>
            <person name="Simmons B.A."/>
            <person name="Magnuson J.K."/>
            <person name="Mortensen U.H."/>
            <person name="Larsen T.O."/>
            <person name="Grigoriev I.V."/>
            <person name="Baker S.E."/>
            <person name="Andersen M.R."/>
        </authorList>
    </citation>
    <scope>NUCLEOTIDE SEQUENCE [LARGE SCALE GENOMIC DNA]</scope>
    <source>
        <strain evidence="2 3">IBT 24754</strain>
    </source>
</reference>
<dbReference type="RefSeq" id="XP_040756615.1">
    <property type="nucleotide sequence ID" value="XM_040901075.1"/>
</dbReference>
<comment type="caution">
    <text evidence="2">The sequence shown here is derived from an EMBL/GenBank/DDBJ whole genome shotgun (WGS) entry which is preliminary data.</text>
</comment>
<name>A0A2T5M9K8_9EURO</name>
<accession>A0A2T5M9K8</accession>
<protein>
    <submittedName>
        <fullName evidence="2">Uncharacterized protein</fullName>
    </submittedName>
</protein>
<proteinExistence type="predicted"/>
<keyword evidence="1" id="KW-0472">Membrane</keyword>
<dbReference type="AlphaFoldDB" id="A0A2T5M9K8"/>
<dbReference type="GeneID" id="63817959"/>
<dbReference type="Proteomes" id="UP000244073">
    <property type="component" value="Unassembled WGS sequence"/>
</dbReference>
<evidence type="ECO:0000256" key="1">
    <source>
        <dbReference type="SAM" id="Phobius"/>
    </source>
</evidence>
<evidence type="ECO:0000313" key="3">
    <source>
        <dbReference type="Proteomes" id="UP000244073"/>
    </source>
</evidence>